<feature type="region of interest" description="Disordered" evidence="1">
    <location>
        <begin position="20"/>
        <end position="39"/>
    </location>
</feature>
<evidence type="ECO:0000313" key="2">
    <source>
        <dbReference type="EMBL" id="GEX85459.1"/>
    </source>
</evidence>
<proteinExistence type="predicted"/>
<accession>A0A699HC37</accession>
<sequence length="200" mass="22813">MALEHNSSCLEHQRQIKSDDNTSCLVPQRQKTSVHKSKELRIQDNRNEHLSLTLVPNDVPTADKTNTSLQELGLPFGTMYEEYFNKGHKSVSKSSALYNNLHQQDTQPTFNVLPTLEPIIPPTDFNAKENNNNQAEYAPYEAYEFINPFAPPRTKVAKSSLRDPMQTRRKLATDPEMYTFTLTVSKAEMKNIKEAMSDHA</sequence>
<reference evidence="2" key="1">
    <citation type="journal article" date="2019" name="Sci. Rep.">
        <title>Draft genome of Tanacetum cinerariifolium, the natural source of mosquito coil.</title>
        <authorList>
            <person name="Yamashiro T."/>
            <person name="Shiraishi A."/>
            <person name="Satake H."/>
            <person name="Nakayama K."/>
        </authorList>
    </citation>
    <scope>NUCLEOTIDE SEQUENCE</scope>
</reference>
<feature type="compositionally biased region" description="Polar residues" evidence="1">
    <location>
        <begin position="21"/>
        <end position="31"/>
    </location>
</feature>
<name>A0A699HC37_TANCI</name>
<evidence type="ECO:0000256" key="1">
    <source>
        <dbReference type="SAM" id="MobiDB-lite"/>
    </source>
</evidence>
<protein>
    <submittedName>
        <fullName evidence="2">Uncharacterized protein</fullName>
    </submittedName>
</protein>
<dbReference type="EMBL" id="BKCJ010134563">
    <property type="protein sequence ID" value="GEX85459.1"/>
    <property type="molecule type" value="Genomic_DNA"/>
</dbReference>
<comment type="caution">
    <text evidence="2">The sequence shown here is derived from an EMBL/GenBank/DDBJ whole genome shotgun (WGS) entry which is preliminary data.</text>
</comment>
<dbReference type="AlphaFoldDB" id="A0A699HC37"/>
<gene>
    <name evidence="2" type="ORF">Tci_357434</name>
</gene>
<organism evidence="2">
    <name type="scientific">Tanacetum cinerariifolium</name>
    <name type="common">Dalmatian daisy</name>
    <name type="synonym">Chrysanthemum cinerariifolium</name>
    <dbReference type="NCBI Taxonomy" id="118510"/>
    <lineage>
        <taxon>Eukaryota</taxon>
        <taxon>Viridiplantae</taxon>
        <taxon>Streptophyta</taxon>
        <taxon>Embryophyta</taxon>
        <taxon>Tracheophyta</taxon>
        <taxon>Spermatophyta</taxon>
        <taxon>Magnoliopsida</taxon>
        <taxon>eudicotyledons</taxon>
        <taxon>Gunneridae</taxon>
        <taxon>Pentapetalae</taxon>
        <taxon>asterids</taxon>
        <taxon>campanulids</taxon>
        <taxon>Asterales</taxon>
        <taxon>Asteraceae</taxon>
        <taxon>Asteroideae</taxon>
        <taxon>Anthemideae</taxon>
        <taxon>Anthemidinae</taxon>
        <taxon>Tanacetum</taxon>
    </lineage>
</organism>